<evidence type="ECO:0000256" key="8">
    <source>
        <dbReference type="ARBA" id="ARBA00022679"/>
    </source>
</evidence>
<dbReference type="InterPro" id="IPR036320">
    <property type="entry name" value="Glycosyl_Trfase_fam3_N_dom_sf"/>
</dbReference>
<dbReference type="InterPro" id="IPR035902">
    <property type="entry name" value="Nuc_phospho_transferase"/>
</dbReference>
<evidence type="ECO:0000256" key="4">
    <source>
        <dbReference type="ARBA" id="ARBA00011738"/>
    </source>
</evidence>
<comment type="catalytic activity">
    <reaction evidence="1">
        <text>2'-deoxyuridine + phosphate = 2-deoxy-alpha-D-ribose 1-phosphate + uracil</text>
        <dbReference type="Rhea" id="RHEA:22824"/>
        <dbReference type="ChEBI" id="CHEBI:16450"/>
        <dbReference type="ChEBI" id="CHEBI:17568"/>
        <dbReference type="ChEBI" id="CHEBI:43474"/>
        <dbReference type="ChEBI" id="CHEBI:57259"/>
        <dbReference type="EC" id="2.4.2.2"/>
    </reaction>
</comment>
<evidence type="ECO:0000256" key="10">
    <source>
        <dbReference type="ARBA" id="ARBA00048525"/>
    </source>
</evidence>
<evidence type="ECO:0000256" key="7">
    <source>
        <dbReference type="ARBA" id="ARBA00022676"/>
    </source>
</evidence>
<evidence type="ECO:0000256" key="5">
    <source>
        <dbReference type="ARBA" id="ARBA00011889"/>
    </source>
</evidence>
<dbReference type="SUPFAM" id="SSF52418">
    <property type="entry name" value="Nucleoside phosphorylase/phosphoribosyltransferase catalytic domain"/>
    <property type="match status" value="1"/>
</dbReference>
<dbReference type="Proteomes" id="UP000183028">
    <property type="component" value="Unassembled WGS sequence"/>
</dbReference>
<dbReference type="EC" id="2.4.2.2" evidence="5"/>
<dbReference type="PANTHER" id="PTHR10515">
    <property type="entry name" value="THYMIDINE PHOSPHORYLASE"/>
    <property type="match status" value="1"/>
</dbReference>
<proteinExistence type="inferred from homology"/>
<dbReference type="NCBIfam" id="NF004490">
    <property type="entry name" value="PRK05820.1"/>
    <property type="match status" value="1"/>
</dbReference>
<protein>
    <recommendedName>
        <fullName evidence="6">Pyrimidine-nucleoside phosphorylase</fullName>
        <ecNumber evidence="5">2.4.2.2</ecNumber>
    </recommendedName>
</protein>
<reference evidence="13" key="1">
    <citation type="submission" date="2016-10" db="EMBL/GenBank/DDBJ databases">
        <authorList>
            <person name="Varghese N."/>
        </authorList>
    </citation>
    <scope>NUCLEOTIDE SEQUENCE [LARGE SCALE GENOMIC DNA]</scope>
    <source>
        <strain evidence="13">DSM 20406</strain>
    </source>
</reference>
<sequence length="433" mass="46625">MRMVDLIEKKKHGQELSEEEIHDIIQGYVANQIPDYQMSAFMMATYFQGMSEKETAILTSEMMHSGDTMDLSGIQGIKVDKHSTGGVGDKTSLAVGPMVAACGAPVAKMSGRGLGHTGGTLDKLESIPGLSVYLSEEDFIKQVNEIKLAIIGQTKQLDPADAKMYALRDVTGTVDSIPLIASSIMSKKLAAGADAILLDVKYGDGAFMKNVEDARKLAKTMIAIGDHLGRDTRATISNMNQPLGNAIGNSLEVKEAIATLKGEGPRDFTELCFEAGETMLLMTKMADTREEAHQKLEAVIKDGSALATLAKMVEAQGGDPSYIMHPEKFPETKEVITVESLKTGYIEDLEALNLGLVSMKLGGGRATMDDQIDHAVGLVLKKKVGDHVEAGEPLLDVHTNTGLSEELKAEILSAYHIVDHEVATPQLIEEILE</sequence>
<dbReference type="OrthoDB" id="9763887at2"/>
<dbReference type="GO" id="GO:0009032">
    <property type="term" value="F:thymidine phosphorylase activity"/>
    <property type="evidence" value="ECO:0007669"/>
    <property type="project" value="TreeGrafter"/>
</dbReference>
<dbReference type="GO" id="GO:0006213">
    <property type="term" value="P:pyrimidine nucleoside metabolic process"/>
    <property type="evidence" value="ECO:0007669"/>
    <property type="project" value="InterPro"/>
</dbReference>
<evidence type="ECO:0000313" key="13">
    <source>
        <dbReference type="Proteomes" id="UP000183028"/>
    </source>
</evidence>
<dbReference type="InterPro" id="IPR017872">
    <property type="entry name" value="Pyrmidine_PPase_CS"/>
</dbReference>
<dbReference type="SMART" id="SM00941">
    <property type="entry name" value="PYNP_C"/>
    <property type="match status" value="1"/>
</dbReference>
<name>A0A1H6QIJ0_9FIRM</name>
<evidence type="ECO:0000313" key="12">
    <source>
        <dbReference type="EMBL" id="SEI39997.1"/>
    </source>
</evidence>
<evidence type="ECO:0000256" key="9">
    <source>
        <dbReference type="ARBA" id="ARBA00048453"/>
    </source>
</evidence>
<dbReference type="AlphaFoldDB" id="A0A1H6QIJ0"/>
<dbReference type="NCBIfam" id="NF004747">
    <property type="entry name" value="PRK06078.1"/>
    <property type="match status" value="1"/>
</dbReference>
<dbReference type="PIRSF" id="PIRSF000478">
    <property type="entry name" value="TP_PyNP"/>
    <property type="match status" value="1"/>
</dbReference>
<dbReference type="Gene3D" id="1.20.970.10">
    <property type="entry name" value="Transferase, Pyrimidine Nucleoside Phosphorylase, Chain C"/>
    <property type="match status" value="1"/>
</dbReference>
<dbReference type="InterPro" id="IPR018090">
    <property type="entry name" value="Pyrmidine_PPas_bac/euk"/>
</dbReference>
<comment type="catalytic activity">
    <reaction evidence="10">
        <text>thymidine + phosphate = 2-deoxy-alpha-D-ribose 1-phosphate + thymine</text>
        <dbReference type="Rhea" id="RHEA:16037"/>
        <dbReference type="ChEBI" id="CHEBI:17748"/>
        <dbReference type="ChEBI" id="CHEBI:17821"/>
        <dbReference type="ChEBI" id="CHEBI:43474"/>
        <dbReference type="ChEBI" id="CHEBI:57259"/>
        <dbReference type="EC" id="2.4.2.2"/>
    </reaction>
</comment>
<evidence type="ECO:0000259" key="11">
    <source>
        <dbReference type="SMART" id="SM00941"/>
    </source>
</evidence>
<comment type="function">
    <text evidence="2">Catalyzes phosphorolysis of the pyrimidine nucleosides uridine, thymidine and 2'-deoxyuridine with the formation of the corresponding pyrimidine base and ribose-1-phosphate.</text>
</comment>
<dbReference type="EMBL" id="FNYK01000002">
    <property type="protein sequence ID" value="SEI39997.1"/>
    <property type="molecule type" value="Genomic_DNA"/>
</dbReference>
<comment type="subunit">
    <text evidence="4">Homodimer.</text>
</comment>
<organism evidence="12 13">
    <name type="scientific">Sharpea azabuensis</name>
    <dbReference type="NCBI Taxonomy" id="322505"/>
    <lineage>
        <taxon>Bacteria</taxon>
        <taxon>Bacillati</taxon>
        <taxon>Bacillota</taxon>
        <taxon>Erysipelotrichia</taxon>
        <taxon>Erysipelotrichales</taxon>
        <taxon>Coprobacillaceae</taxon>
        <taxon>Sharpea</taxon>
    </lineage>
</organism>
<dbReference type="NCBIfam" id="TIGR02644">
    <property type="entry name" value="Y_phosphoryl"/>
    <property type="match status" value="1"/>
</dbReference>
<dbReference type="PANTHER" id="PTHR10515:SF0">
    <property type="entry name" value="THYMIDINE PHOSPHORYLASE"/>
    <property type="match status" value="1"/>
</dbReference>
<comment type="similarity">
    <text evidence="3">Belongs to the thymidine/pyrimidine-nucleoside phosphorylase family.</text>
</comment>
<feature type="domain" description="Pyrimidine nucleoside phosphorylase C-terminal" evidence="11">
    <location>
        <begin position="345"/>
        <end position="418"/>
    </location>
</feature>
<dbReference type="InterPro" id="IPR017459">
    <property type="entry name" value="Glycosyl_Trfase_fam3_N_dom"/>
</dbReference>
<dbReference type="PROSITE" id="PS00647">
    <property type="entry name" value="THYMID_PHOSPHORYLASE"/>
    <property type="match status" value="1"/>
</dbReference>
<dbReference type="GO" id="GO:0006206">
    <property type="term" value="P:pyrimidine nucleobase metabolic process"/>
    <property type="evidence" value="ECO:0007669"/>
    <property type="project" value="InterPro"/>
</dbReference>
<dbReference type="InterPro" id="IPR013102">
    <property type="entry name" value="PYNP_C"/>
</dbReference>
<dbReference type="InterPro" id="IPR000053">
    <property type="entry name" value="Thymidine/pyrmidine_PPase"/>
</dbReference>
<dbReference type="InterPro" id="IPR036566">
    <property type="entry name" value="PYNP-like_C_sf"/>
</dbReference>
<dbReference type="SUPFAM" id="SSF47648">
    <property type="entry name" value="Nucleoside phosphorylase/phosphoribosyltransferase N-terminal domain"/>
    <property type="match status" value="1"/>
</dbReference>
<dbReference type="Gene3D" id="3.40.1030.10">
    <property type="entry name" value="Nucleoside phosphorylase/phosphoribosyltransferase catalytic domain"/>
    <property type="match status" value="1"/>
</dbReference>
<evidence type="ECO:0000256" key="3">
    <source>
        <dbReference type="ARBA" id="ARBA00006915"/>
    </source>
</evidence>
<dbReference type="Gene3D" id="3.90.1170.30">
    <property type="entry name" value="Pyrimidine nucleoside phosphorylase-like, C-terminal domain"/>
    <property type="match status" value="1"/>
</dbReference>
<dbReference type="Pfam" id="PF00591">
    <property type="entry name" value="Glycos_transf_3"/>
    <property type="match status" value="1"/>
</dbReference>
<dbReference type="GO" id="GO:0005829">
    <property type="term" value="C:cytosol"/>
    <property type="evidence" value="ECO:0007669"/>
    <property type="project" value="TreeGrafter"/>
</dbReference>
<evidence type="ECO:0000256" key="1">
    <source>
        <dbReference type="ARBA" id="ARBA00001066"/>
    </source>
</evidence>
<keyword evidence="7" id="KW-0328">Glycosyltransferase</keyword>
<dbReference type="eggNOG" id="COG0213">
    <property type="taxonomic scope" value="Bacteria"/>
</dbReference>
<dbReference type="Pfam" id="PF07831">
    <property type="entry name" value="PYNP_C"/>
    <property type="match status" value="1"/>
</dbReference>
<keyword evidence="13" id="KW-1185">Reference proteome</keyword>
<accession>A0A1H6QIJ0</accession>
<dbReference type="SUPFAM" id="SSF54680">
    <property type="entry name" value="Pyrimidine nucleoside phosphorylase C-terminal domain"/>
    <property type="match status" value="1"/>
</dbReference>
<dbReference type="GO" id="GO:0004645">
    <property type="term" value="F:1,4-alpha-oligoglucan phosphorylase activity"/>
    <property type="evidence" value="ECO:0007669"/>
    <property type="project" value="InterPro"/>
</dbReference>
<dbReference type="STRING" id="322505.SAMN04487836_11023"/>
<evidence type="ECO:0000256" key="6">
    <source>
        <dbReference type="ARBA" id="ARBA00014680"/>
    </source>
</evidence>
<dbReference type="Pfam" id="PF02885">
    <property type="entry name" value="Glycos_trans_3N"/>
    <property type="match status" value="1"/>
</dbReference>
<keyword evidence="8" id="KW-0808">Transferase</keyword>
<comment type="catalytic activity">
    <reaction evidence="9">
        <text>uridine + phosphate = alpha-D-ribose 1-phosphate + uracil</text>
        <dbReference type="Rhea" id="RHEA:24388"/>
        <dbReference type="ChEBI" id="CHEBI:16704"/>
        <dbReference type="ChEBI" id="CHEBI:17568"/>
        <dbReference type="ChEBI" id="CHEBI:43474"/>
        <dbReference type="ChEBI" id="CHEBI:57720"/>
        <dbReference type="EC" id="2.4.2.2"/>
    </reaction>
</comment>
<dbReference type="InterPro" id="IPR000312">
    <property type="entry name" value="Glycosyl_Trfase_fam3"/>
</dbReference>
<dbReference type="FunFam" id="3.40.1030.10:FF:000003">
    <property type="entry name" value="Pyrimidine-nucleoside phosphorylase"/>
    <property type="match status" value="1"/>
</dbReference>
<evidence type="ECO:0000256" key="2">
    <source>
        <dbReference type="ARBA" id="ARBA00003877"/>
    </source>
</evidence>
<gene>
    <name evidence="12" type="ORF">SAMN04487834_100282</name>
</gene>
<dbReference type="RefSeq" id="WP_074731138.1">
    <property type="nucleotide sequence ID" value="NZ_CACZLD010000052.1"/>
</dbReference>